<comment type="caution">
    <text evidence="6">The sequence shown here is derived from an EMBL/GenBank/DDBJ whole genome shotgun (WGS) entry which is preliminary data.</text>
</comment>
<dbReference type="InterPro" id="IPR009057">
    <property type="entry name" value="Homeodomain-like_sf"/>
</dbReference>
<dbReference type="Gene3D" id="1.10.357.10">
    <property type="entry name" value="Tetracycline Repressor, domain 2"/>
    <property type="match status" value="1"/>
</dbReference>
<sequence length="234" mass="25870">MASIYHMDAAYRSVYETHMKPQTAPRKRLSRTEQQAETRQEILATAGALFARVGFGGASLEAIASEAGYSKGAIYSNFESKEHLFLEVMKRYQKESLTSVMSIFDDDSSHDVIVDRLAAWADNLAKNGIWAFLALEYARHVGADSDFGELQTALIRDNWWAVGKRLRPMFNSEFPGDDEMLGALVFELTHAPLSGIAASPTVGQLLRLTFNGLLAAYGVQKKNGGSRKKFGKNP</sequence>
<dbReference type="PROSITE" id="PS50977">
    <property type="entry name" value="HTH_TETR_2"/>
    <property type="match status" value="1"/>
</dbReference>
<accession>A0A511X992</accession>
<feature type="DNA-binding region" description="H-T-H motif" evidence="4">
    <location>
        <begin position="59"/>
        <end position="78"/>
    </location>
</feature>
<dbReference type="GO" id="GO:0003700">
    <property type="term" value="F:DNA-binding transcription factor activity"/>
    <property type="evidence" value="ECO:0007669"/>
    <property type="project" value="TreeGrafter"/>
</dbReference>
<keyword evidence="1" id="KW-0805">Transcription regulation</keyword>
<dbReference type="PANTHER" id="PTHR30055">
    <property type="entry name" value="HTH-TYPE TRANSCRIPTIONAL REGULATOR RUTR"/>
    <property type="match status" value="1"/>
</dbReference>
<dbReference type="SUPFAM" id="SSF46689">
    <property type="entry name" value="Homeodomain-like"/>
    <property type="match status" value="1"/>
</dbReference>
<dbReference type="AlphaFoldDB" id="A0A511X992"/>
<proteinExistence type="predicted"/>
<dbReference type="EMBL" id="BJYF01000007">
    <property type="protein sequence ID" value="GEN59508.1"/>
    <property type="molecule type" value="Genomic_DNA"/>
</dbReference>
<evidence type="ECO:0000256" key="3">
    <source>
        <dbReference type="ARBA" id="ARBA00023163"/>
    </source>
</evidence>
<protein>
    <recommendedName>
        <fullName evidence="5">HTH tetR-type domain-containing protein</fullName>
    </recommendedName>
</protein>
<dbReference type="OrthoDB" id="7252896at2"/>
<reference evidence="6 7" key="1">
    <citation type="submission" date="2019-07" db="EMBL/GenBank/DDBJ databases">
        <title>Whole genome shotgun sequence of Acetobacter nitrogenifigens NBRC 105050.</title>
        <authorList>
            <person name="Hosoyama A."/>
            <person name="Uohara A."/>
            <person name="Ohji S."/>
            <person name="Ichikawa N."/>
        </authorList>
    </citation>
    <scope>NUCLEOTIDE SEQUENCE [LARGE SCALE GENOMIC DNA]</scope>
    <source>
        <strain evidence="6 7">NBRC 105050</strain>
    </source>
</reference>
<gene>
    <name evidence="6" type="ORF">ANI02nite_13920</name>
</gene>
<keyword evidence="3" id="KW-0804">Transcription</keyword>
<organism evidence="6 7">
    <name type="scientific">Acetobacter nitrogenifigens DSM 23921 = NBRC 105050</name>
    <dbReference type="NCBI Taxonomy" id="1120919"/>
    <lineage>
        <taxon>Bacteria</taxon>
        <taxon>Pseudomonadati</taxon>
        <taxon>Pseudomonadota</taxon>
        <taxon>Alphaproteobacteria</taxon>
        <taxon>Acetobacterales</taxon>
        <taxon>Acetobacteraceae</taxon>
        <taxon>Acetobacter</taxon>
    </lineage>
</organism>
<evidence type="ECO:0000256" key="1">
    <source>
        <dbReference type="ARBA" id="ARBA00023015"/>
    </source>
</evidence>
<keyword evidence="7" id="KW-1185">Reference proteome</keyword>
<evidence type="ECO:0000259" key="5">
    <source>
        <dbReference type="PROSITE" id="PS50977"/>
    </source>
</evidence>
<name>A0A511X992_9PROT</name>
<dbReference type="PANTHER" id="PTHR30055:SF234">
    <property type="entry name" value="HTH-TYPE TRANSCRIPTIONAL REGULATOR BETI"/>
    <property type="match status" value="1"/>
</dbReference>
<evidence type="ECO:0000313" key="6">
    <source>
        <dbReference type="EMBL" id="GEN59508.1"/>
    </source>
</evidence>
<dbReference type="PRINTS" id="PR00455">
    <property type="entry name" value="HTHTETR"/>
</dbReference>
<dbReference type="InterPro" id="IPR050109">
    <property type="entry name" value="HTH-type_TetR-like_transc_reg"/>
</dbReference>
<dbReference type="InterPro" id="IPR001647">
    <property type="entry name" value="HTH_TetR"/>
</dbReference>
<evidence type="ECO:0000313" key="7">
    <source>
        <dbReference type="Proteomes" id="UP000321635"/>
    </source>
</evidence>
<evidence type="ECO:0000256" key="4">
    <source>
        <dbReference type="PROSITE-ProRule" id="PRU00335"/>
    </source>
</evidence>
<dbReference type="Proteomes" id="UP000321635">
    <property type="component" value="Unassembled WGS sequence"/>
</dbReference>
<dbReference type="Pfam" id="PF00440">
    <property type="entry name" value="TetR_N"/>
    <property type="match status" value="1"/>
</dbReference>
<dbReference type="STRING" id="1120919.GCA_000429165_01114"/>
<evidence type="ECO:0000256" key="2">
    <source>
        <dbReference type="ARBA" id="ARBA00023125"/>
    </source>
</evidence>
<feature type="domain" description="HTH tetR-type" evidence="5">
    <location>
        <begin position="36"/>
        <end position="96"/>
    </location>
</feature>
<dbReference type="GO" id="GO:0000976">
    <property type="term" value="F:transcription cis-regulatory region binding"/>
    <property type="evidence" value="ECO:0007669"/>
    <property type="project" value="TreeGrafter"/>
</dbReference>
<keyword evidence="2 4" id="KW-0238">DNA-binding</keyword>